<evidence type="ECO:0000313" key="11">
    <source>
        <dbReference type="EMBL" id="KAL1117425.1"/>
    </source>
</evidence>
<comment type="similarity">
    <text evidence="2">Belongs to the ATPase F chain family.</text>
</comment>
<dbReference type="EMBL" id="JBFDAA010000016">
    <property type="protein sequence ID" value="KAL1117425.1"/>
    <property type="molecule type" value="Genomic_DNA"/>
</dbReference>
<sequence length="109" mass="12676">MAFGDYPAEYNPKVHGPYDPARYYGKPDTAFGQVKLGDLGKWLMRRNKSPFAVAGAMSRGFWRWQHKYVQPKRTGMAPLMQIAFGFMAVFYVLNYKRMSTLDFIKSLFF</sequence>
<evidence type="ECO:0000256" key="8">
    <source>
        <dbReference type="ARBA" id="ARBA00023136"/>
    </source>
</evidence>
<evidence type="ECO:0000256" key="4">
    <source>
        <dbReference type="ARBA" id="ARBA00022547"/>
    </source>
</evidence>
<evidence type="ECO:0000313" key="12">
    <source>
        <dbReference type="Proteomes" id="UP001558652"/>
    </source>
</evidence>
<dbReference type="GO" id="GO:0031966">
    <property type="term" value="C:mitochondrial membrane"/>
    <property type="evidence" value="ECO:0007669"/>
    <property type="project" value="UniProtKB-SubCell"/>
</dbReference>
<feature type="transmembrane region" description="Helical" evidence="10">
    <location>
        <begin position="76"/>
        <end position="95"/>
    </location>
</feature>
<keyword evidence="10" id="KW-1133">Transmembrane helix</keyword>
<evidence type="ECO:0000256" key="1">
    <source>
        <dbReference type="ARBA" id="ARBA00004325"/>
    </source>
</evidence>
<keyword evidence="6" id="KW-0406">Ion transport</keyword>
<dbReference type="GO" id="GO:0045259">
    <property type="term" value="C:proton-transporting ATP synthase complex"/>
    <property type="evidence" value="ECO:0007669"/>
    <property type="project" value="UniProtKB-KW"/>
</dbReference>
<keyword evidence="12" id="KW-1185">Reference proteome</keyword>
<comment type="subcellular location">
    <subcellularLocation>
        <location evidence="1">Mitochondrion membrane</location>
    </subcellularLocation>
</comment>
<dbReference type="Proteomes" id="UP001558652">
    <property type="component" value="Unassembled WGS sequence"/>
</dbReference>
<dbReference type="AlphaFoldDB" id="A0ABD0YQ94"/>
<proteinExistence type="inferred from homology"/>
<keyword evidence="9" id="KW-0066">ATP synthesis</keyword>
<keyword evidence="4" id="KW-0138">CF(0)</keyword>
<evidence type="ECO:0000256" key="3">
    <source>
        <dbReference type="ARBA" id="ARBA00022448"/>
    </source>
</evidence>
<keyword evidence="5" id="KW-0375">Hydrogen ion transport</keyword>
<evidence type="ECO:0000256" key="9">
    <source>
        <dbReference type="ARBA" id="ARBA00023310"/>
    </source>
</evidence>
<dbReference type="GO" id="GO:1902600">
    <property type="term" value="P:proton transmembrane transport"/>
    <property type="evidence" value="ECO:0007669"/>
    <property type="project" value="UniProtKB-KW"/>
</dbReference>
<evidence type="ECO:0008006" key="13">
    <source>
        <dbReference type="Google" id="ProtNLM"/>
    </source>
</evidence>
<evidence type="ECO:0000256" key="6">
    <source>
        <dbReference type="ARBA" id="ARBA00023065"/>
    </source>
</evidence>
<accession>A0ABD0YQ94</accession>
<keyword evidence="8 10" id="KW-0472">Membrane</keyword>
<evidence type="ECO:0000256" key="7">
    <source>
        <dbReference type="ARBA" id="ARBA00023128"/>
    </source>
</evidence>
<reference evidence="11 12" key="1">
    <citation type="submission" date="2024-07" db="EMBL/GenBank/DDBJ databases">
        <title>Chromosome-level genome assembly of the water stick insect Ranatra chinensis (Heteroptera: Nepidae).</title>
        <authorList>
            <person name="Liu X."/>
        </authorList>
    </citation>
    <scope>NUCLEOTIDE SEQUENCE [LARGE SCALE GENOMIC DNA]</scope>
    <source>
        <strain evidence="11">Cailab_2021Rc</strain>
        <tissue evidence="11">Muscle</tissue>
    </source>
</reference>
<keyword evidence="3" id="KW-0813">Transport</keyword>
<evidence type="ECO:0000256" key="2">
    <source>
        <dbReference type="ARBA" id="ARBA00005895"/>
    </source>
</evidence>
<dbReference type="InterPro" id="IPR019344">
    <property type="entry name" value="F1F0-ATPsyn_F_prd"/>
</dbReference>
<evidence type="ECO:0000256" key="5">
    <source>
        <dbReference type="ARBA" id="ARBA00022781"/>
    </source>
</evidence>
<keyword evidence="7" id="KW-0496">Mitochondrion</keyword>
<name>A0ABD0YQ94_9HEMI</name>
<organism evidence="11 12">
    <name type="scientific">Ranatra chinensis</name>
    <dbReference type="NCBI Taxonomy" id="642074"/>
    <lineage>
        <taxon>Eukaryota</taxon>
        <taxon>Metazoa</taxon>
        <taxon>Ecdysozoa</taxon>
        <taxon>Arthropoda</taxon>
        <taxon>Hexapoda</taxon>
        <taxon>Insecta</taxon>
        <taxon>Pterygota</taxon>
        <taxon>Neoptera</taxon>
        <taxon>Paraneoptera</taxon>
        <taxon>Hemiptera</taxon>
        <taxon>Heteroptera</taxon>
        <taxon>Panheteroptera</taxon>
        <taxon>Nepomorpha</taxon>
        <taxon>Nepidae</taxon>
        <taxon>Ranatrinae</taxon>
        <taxon>Ranatra</taxon>
    </lineage>
</organism>
<gene>
    <name evidence="11" type="ORF">AAG570_004751</name>
</gene>
<evidence type="ECO:0000256" key="10">
    <source>
        <dbReference type="SAM" id="Phobius"/>
    </source>
</evidence>
<keyword evidence="10" id="KW-0812">Transmembrane</keyword>
<dbReference type="PANTHER" id="PTHR13080:SF20">
    <property type="entry name" value="ATP SYNTHASE SUBUNIT F, MITOCHONDRIAL-RELATED"/>
    <property type="match status" value="1"/>
</dbReference>
<dbReference type="Pfam" id="PF10206">
    <property type="entry name" value="WRW"/>
    <property type="match status" value="1"/>
</dbReference>
<dbReference type="GO" id="GO:0006754">
    <property type="term" value="P:ATP biosynthetic process"/>
    <property type="evidence" value="ECO:0007669"/>
    <property type="project" value="UniProtKB-KW"/>
</dbReference>
<dbReference type="PANTHER" id="PTHR13080">
    <property type="entry name" value="ATP SYNTHASE F CHAIN, MITOCHONDRIAL-RELATED"/>
    <property type="match status" value="1"/>
</dbReference>
<comment type="caution">
    <text evidence="11">The sequence shown here is derived from an EMBL/GenBank/DDBJ whole genome shotgun (WGS) entry which is preliminary data.</text>
</comment>
<protein>
    <recommendedName>
        <fullName evidence="13">Mitochondrial ATP synthase F chain</fullName>
    </recommendedName>
</protein>